<comment type="caution">
    <text evidence="3">The sequence shown here is derived from an EMBL/GenBank/DDBJ whole genome shotgun (WGS) entry which is preliminary data.</text>
</comment>
<keyword evidence="4" id="KW-1185">Reference proteome</keyword>
<keyword evidence="2" id="KW-1133">Transmembrane helix</keyword>
<evidence type="ECO:0000256" key="2">
    <source>
        <dbReference type="SAM" id="Phobius"/>
    </source>
</evidence>
<feature type="compositionally biased region" description="Low complexity" evidence="1">
    <location>
        <begin position="232"/>
        <end position="255"/>
    </location>
</feature>
<feature type="compositionally biased region" description="Low complexity" evidence="1">
    <location>
        <begin position="535"/>
        <end position="562"/>
    </location>
</feature>
<dbReference type="GeneID" id="87831181"/>
<keyword evidence="2" id="KW-0472">Membrane</keyword>
<feature type="region of interest" description="Disordered" evidence="1">
    <location>
        <begin position="1"/>
        <end position="23"/>
    </location>
</feature>
<feature type="region of interest" description="Disordered" evidence="1">
    <location>
        <begin position="598"/>
        <end position="671"/>
    </location>
</feature>
<dbReference type="AlphaFoldDB" id="A0AAN6U692"/>
<protein>
    <submittedName>
        <fullName evidence="3">Uncharacterized protein</fullName>
    </submittedName>
</protein>
<dbReference type="EMBL" id="MU853224">
    <property type="protein sequence ID" value="KAK4127228.1"/>
    <property type="molecule type" value="Genomic_DNA"/>
</dbReference>
<feature type="compositionally biased region" description="Polar residues" evidence="1">
    <location>
        <begin position="525"/>
        <end position="534"/>
    </location>
</feature>
<evidence type="ECO:0000313" key="3">
    <source>
        <dbReference type="EMBL" id="KAK4127228.1"/>
    </source>
</evidence>
<dbReference type="RefSeq" id="XP_062650999.1">
    <property type="nucleotide sequence ID" value="XM_062794412.1"/>
</dbReference>
<gene>
    <name evidence="3" type="ORF">N657DRAFT_653516</name>
</gene>
<sequence length="693" mass="75696">MSWPGGAEPFPDSSAQGDRPTDLASLGRFSRTGHLLGFSRNQVEQTLKLLSGPFEDLPQVPPFAPLFGYTTTWHKMMVAQMILEIAGHANRLPTPEEADAIAYYRSKFCSRAAWAPPAVLLTTAYFFNRGRPTFRFPFYTPKPASFNPSYFPSASRPFLRGVSAVRFWHVLRFGAYGLICQILVKPVVVSYANATSLVGMLRDDRLKLLRQNPHRNQEHQHPVATQPPNESGEQWQQQLGNLQQQPAEQQPTWKQTSQEPQEPQGGLQDDESFLFDDASPVAPSQWQQPQRASASSPPPPGSAWDRIRQRAKSEEGTAWNQGDQQNGDSQTRSRTEQYTYSPDEREKASLTTTAVSKTGKTALVITSFPSVPLTTTFTRPSSDCGALYSPRSPPLYVIDNEPSCLPAGFSTSNSAFFYSPGIACPSGYWTACHDTTGVSTITTVTCCPTYGDISLSCVPDPLSLSEVWETLFCTWIAPQSTGTVVTVTKSVDGRTSTVTEPVTWPGGINAYGVRMVHQSTDRKTPSTTATSASNDSPKTLSTSTTSASLDPSSSNSSTPGNTDFPTGAKAAIGVVVPLVVLGALLAALLFWRRKRKQQQQGQPLSPPLDHHHQQQPQQYYDHHGSPPPAGAEHYPLGDQLPKPPGGGNGYYYYGNIPPQPPPQEMPGAWENATELPNTRMAAELPGNARWAGR</sequence>
<evidence type="ECO:0000313" key="4">
    <source>
        <dbReference type="Proteomes" id="UP001302602"/>
    </source>
</evidence>
<name>A0AAN6U692_9PEZI</name>
<feature type="region of interest" description="Disordered" evidence="1">
    <location>
        <begin position="518"/>
        <end position="562"/>
    </location>
</feature>
<dbReference type="Proteomes" id="UP001302602">
    <property type="component" value="Unassembled WGS sequence"/>
</dbReference>
<reference evidence="3" key="1">
    <citation type="journal article" date="2023" name="Mol. Phylogenet. Evol.">
        <title>Genome-scale phylogeny and comparative genomics of the fungal order Sordariales.</title>
        <authorList>
            <person name="Hensen N."/>
            <person name="Bonometti L."/>
            <person name="Westerberg I."/>
            <person name="Brannstrom I.O."/>
            <person name="Guillou S."/>
            <person name="Cros-Aarteil S."/>
            <person name="Calhoun S."/>
            <person name="Haridas S."/>
            <person name="Kuo A."/>
            <person name="Mondo S."/>
            <person name="Pangilinan J."/>
            <person name="Riley R."/>
            <person name="LaButti K."/>
            <person name="Andreopoulos B."/>
            <person name="Lipzen A."/>
            <person name="Chen C."/>
            <person name="Yan M."/>
            <person name="Daum C."/>
            <person name="Ng V."/>
            <person name="Clum A."/>
            <person name="Steindorff A."/>
            <person name="Ohm R.A."/>
            <person name="Martin F."/>
            <person name="Silar P."/>
            <person name="Natvig D.O."/>
            <person name="Lalanne C."/>
            <person name="Gautier V."/>
            <person name="Ament-Velasquez S.L."/>
            <person name="Kruys A."/>
            <person name="Hutchinson M.I."/>
            <person name="Powell A.J."/>
            <person name="Barry K."/>
            <person name="Miller A.N."/>
            <person name="Grigoriev I.V."/>
            <person name="Debuchy R."/>
            <person name="Gladieux P."/>
            <person name="Hiltunen Thoren M."/>
            <person name="Johannesson H."/>
        </authorList>
    </citation>
    <scope>NUCLEOTIDE SEQUENCE</scope>
    <source>
        <strain evidence="3">CBS 731.68</strain>
    </source>
</reference>
<reference evidence="3" key="2">
    <citation type="submission" date="2023-05" db="EMBL/GenBank/DDBJ databases">
        <authorList>
            <consortium name="Lawrence Berkeley National Laboratory"/>
            <person name="Steindorff A."/>
            <person name="Hensen N."/>
            <person name="Bonometti L."/>
            <person name="Westerberg I."/>
            <person name="Brannstrom I.O."/>
            <person name="Guillou S."/>
            <person name="Cros-Aarteil S."/>
            <person name="Calhoun S."/>
            <person name="Haridas S."/>
            <person name="Kuo A."/>
            <person name="Mondo S."/>
            <person name="Pangilinan J."/>
            <person name="Riley R."/>
            <person name="Labutti K."/>
            <person name="Andreopoulos B."/>
            <person name="Lipzen A."/>
            <person name="Chen C."/>
            <person name="Yanf M."/>
            <person name="Daum C."/>
            <person name="Ng V."/>
            <person name="Clum A."/>
            <person name="Ohm R."/>
            <person name="Martin F."/>
            <person name="Silar P."/>
            <person name="Natvig D."/>
            <person name="Lalanne C."/>
            <person name="Gautier V."/>
            <person name="Ament-Velasquez S.L."/>
            <person name="Kruys A."/>
            <person name="Hutchinson M.I."/>
            <person name="Powell A.J."/>
            <person name="Barry K."/>
            <person name="Miller A.N."/>
            <person name="Grigoriev I.V."/>
            <person name="Debuchy R."/>
            <person name="Gladieux P."/>
            <person name="Thoren M.H."/>
            <person name="Johannesson H."/>
        </authorList>
    </citation>
    <scope>NUCLEOTIDE SEQUENCE</scope>
    <source>
        <strain evidence="3">CBS 731.68</strain>
    </source>
</reference>
<organism evidence="3 4">
    <name type="scientific">Parathielavia appendiculata</name>
    <dbReference type="NCBI Taxonomy" id="2587402"/>
    <lineage>
        <taxon>Eukaryota</taxon>
        <taxon>Fungi</taxon>
        <taxon>Dikarya</taxon>
        <taxon>Ascomycota</taxon>
        <taxon>Pezizomycotina</taxon>
        <taxon>Sordariomycetes</taxon>
        <taxon>Sordariomycetidae</taxon>
        <taxon>Sordariales</taxon>
        <taxon>Chaetomiaceae</taxon>
        <taxon>Parathielavia</taxon>
    </lineage>
</organism>
<accession>A0AAN6U692</accession>
<feature type="compositionally biased region" description="Low complexity" evidence="1">
    <location>
        <begin position="282"/>
        <end position="295"/>
    </location>
</feature>
<feature type="compositionally biased region" description="Polar residues" evidence="1">
    <location>
        <begin position="318"/>
        <end position="340"/>
    </location>
</feature>
<keyword evidence="2" id="KW-0812">Transmembrane</keyword>
<feature type="region of interest" description="Disordered" evidence="1">
    <location>
        <begin position="215"/>
        <end position="348"/>
    </location>
</feature>
<proteinExistence type="predicted"/>
<feature type="compositionally biased region" description="Basic and acidic residues" evidence="1">
    <location>
        <begin position="305"/>
        <end position="315"/>
    </location>
</feature>
<feature type="transmembrane region" description="Helical" evidence="2">
    <location>
        <begin position="570"/>
        <end position="591"/>
    </location>
</feature>
<evidence type="ECO:0000256" key="1">
    <source>
        <dbReference type="SAM" id="MobiDB-lite"/>
    </source>
</evidence>